<organism evidence="7 8">
    <name type="scientific">Sphaerisporangium corydalis</name>
    <dbReference type="NCBI Taxonomy" id="1441875"/>
    <lineage>
        <taxon>Bacteria</taxon>
        <taxon>Bacillati</taxon>
        <taxon>Actinomycetota</taxon>
        <taxon>Actinomycetes</taxon>
        <taxon>Streptosporangiales</taxon>
        <taxon>Streptosporangiaceae</taxon>
        <taxon>Sphaerisporangium</taxon>
    </lineage>
</organism>
<dbReference type="Gene3D" id="3.30.43.10">
    <property type="entry name" value="Uridine Diphospho-n-acetylenolpyruvylglucosamine Reductase, domain 2"/>
    <property type="match status" value="1"/>
</dbReference>
<gene>
    <name evidence="7" type="ORF">ACFO8L_37785</name>
</gene>
<dbReference type="Gene3D" id="3.40.462.20">
    <property type="match status" value="1"/>
</dbReference>
<keyword evidence="8" id="KW-1185">Reference proteome</keyword>
<dbReference type="InterPro" id="IPR012951">
    <property type="entry name" value="BBE"/>
</dbReference>
<dbReference type="InterPro" id="IPR016169">
    <property type="entry name" value="FAD-bd_PCMH_sub2"/>
</dbReference>
<dbReference type="RefSeq" id="WP_262845798.1">
    <property type="nucleotide sequence ID" value="NZ_JANZYP010000042.1"/>
</dbReference>
<comment type="similarity">
    <text evidence="2">Belongs to the oxygen-dependent FAD-linked oxidoreductase family.</text>
</comment>
<dbReference type="Pfam" id="PF08031">
    <property type="entry name" value="BBE"/>
    <property type="match status" value="1"/>
</dbReference>
<dbReference type="InterPro" id="IPR036318">
    <property type="entry name" value="FAD-bd_PCMH-like_sf"/>
</dbReference>
<name>A0ABV9EU11_9ACTN</name>
<dbReference type="PANTHER" id="PTHR42973:SF39">
    <property type="entry name" value="FAD-BINDING PCMH-TYPE DOMAIN-CONTAINING PROTEIN"/>
    <property type="match status" value="1"/>
</dbReference>
<evidence type="ECO:0000256" key="3">
    <source>
        <dbReference type="ARBA" id="ARBA00022630"/>
    </source>
</evidence>
<proteinExistence type="inferred from homology"/>
<comment type="caution">
    <text evidence="7">The sequence shown here is derived from an EMBL/GenBank/DDBJ whole genome shotgun (WGS) entry which is preliminary data.</text>
</comment>
<dbReference type="InterPro" id="IPR016166">
    <property type="entry name" value="FAD-bd_PCMH"/>
</dbReference>
<dbReference type="InterPro" id="IPR006094">
    <property type="entry name" value="Oxid_FAD_bind_N"/>
</dbReference>
<accession>A0ABV9EU11</accession>
<evidence type="ECO:0000256" key="2">
    <source>
        <dbReference type="ARBA" id="ARBA00005466"/>
    </source>
</evidence>
<evidence type="ECO:0000259" key="6">
    <source>
        <dbReference type="PROSITE" id="PS51387"/>
    </source>
</evidence>
<dbReference type="Pfam" id="PF01565">
    <property type="entry name" value="FAD_binding_4"/>
    <property type="match status" value="1"/>
</dbReference>
<keyword evidence="5" id="KW-0560">Oxidoreductase</keyword>
<evidence type="ECO:0000313" key="7">
    <source>
        <dbReference type="EMBL" id="MFC4591890.1"/>
    </source>
</evidence>
<dbReference type="InterPro" id="IPR050416">
    <property type="entry name" value="FAD-linked_Oxidoreductase"/>
</dbReference>
<dbReference type="InterPro" id="IPR016167">
    <property type="entry name" value="FAD-bd_PCMH_sub1"/>
</dbReference>
<sequence>MHVSPVTISRLQAALKGRVIEPDDTDYDQLRAVHYGGFDRRPAAIARVADAEDVAAVIAYARETGVELAVRNGGHSNAGHSVTEGGIVLDLRDLNAIDIDVEGRTAWAQSGVTAGAYTLAAEAHGLATGFGDTGSVAIGGITLGGGIGFLVRKRGMAIDHLLAAEIVTADGQILQVDADNHPDLFWAIRGGGGNFGVVTRLRYDLHQQGPIVGGMLILPATPEIIAGFVAEAGAAPEELSTIVNVMPAPPMPFLPEEMHGKLILLAFMAYSGDAENGDAVIAPFRALATPLFDMVQTMPYSGMFPPEEGPDQSTAVARTMFLDTVDLSVAQMIAEYLEASDAVMRAVQLRVLGGQMARVSNDATAFAHRDSHILANVAAFYESAEERPIREAWVDGFTDALEQTDKGAYVGFLADEDSSRVRSAYPDATWNRLRKIKAQYDPANLFRLNQNIPPATD</sequence>
<evidence type="ECO:0000313" key="8">
    <source>
        <dbReference type="Proteomes" id="UP001595891"/>
    </source>
</evidence>
<feature type="domain" description="FAD-binding PCMH-type" evidence="6">
    <location>
        <begin position="38"/>
        <end position="208"/>
    </location>
</feature>
<protein>
    <submittedName>
        <fullName evidence="7">FAD-binding oxidoreductase</fullName>
    </submittedName>
</protein>
<dbReference type="Gene3D" id="3.30.465.10">
    <property type="match status" value="1"/>
</dbReference>
<evidence type="ECO:0000256" key="5">
    <source>
        <dbReference type="ARBA" id="ARBA00023002"/>
    </source>
</evidence>
<dbReference type="Proteomes" id="UP001595891">
    <property type="component" value="Unassembled WGS sequence"/>
</dbReference>
<keyword evidence="3" id="KW-0285">Flavoprotein</keyword>
<dbReference type="SUPFAM" id="SSF56176">
    <property type="entry name" value="FAD-binding/transporter-associated domain-like"/>
    <property type="match status" value="1"/>
</dbReference>
<dbReference type="PANTHER" id="PTHR42973">
    <property type="entry name" value="BINDING OXIDOREDUCTASE, PUTATIVE (AFU_ORTHOLOGUE AFUA_1G17690)-RELATED"/>
    <property type="match status" value="1"/>
</dbReference>
<reference evidence="8" key="1">
    <citation type="journal article" date="2019" name="Int. J. Syst. Evol. Microbiol.">
        <title>The Global Catalogue of Microorganisms (GCM) 10K type strain sequencing project: providing services to taxonomists for standard genome sequencing and annotation.</title>
        <authorList>
            <consortium name="The Broad Institute Genomics Platform"/>
            <consortium name="The Broad Institute Genome Sequencing Center for Infectious Disease"/>
            <person name="Wu L."/>
            <person name="Ma J."/>
        </authorList>
    </citation>
    <scope>NUCLEOTIDE SEQUENCE [LARGE SCALE GENOMIC DNA]</scope>
    <source>
        <strain evidence="8">CCUG 49560</strain>
    </source>
</reference>
<keyword evidence="4" id="KW-0274">FAD</keyword>
<comment type="cofactor">
    <cofactor evidence="1">
        <name>FAD</name>
        <dbReference type="ChEBI" id="CHEBI:57692"/>
    </cofactor>
</comment>
<dbReference type="EMBL" id="JBHSFN010000038">
    <property type="protein sequence ID" value="MFC4591890.1"/>
    <property type="molecule type" value="Genomic_DNA"/>
</dbReference>
<evidence type="ECO:0000256" key="4">
    <source>
        <dbReference type="ARBA" id="ARBA00022827"/>
    </source>
</evidence>
<dbReference type="PROSITE" id="PS51387">
    <property type="entry name" value="FAD_PCMH"/>
    <property type="match status" value="1"/>
</dbReference>
<evidence type="ECO:0000256" key="1">
    <source>
        <dbReference type="ARBA" id="ARBA00001974"/>
    </source>
</evidence>